<reference evidence="2 3" key="1">
    <citation type="submission" date="2023-07" db="EMBL/GenBank/DDBJ databases">
        <title>Sorghum-associated microbial communities from plants grown in Nebraska, USA.</title>
        <authorList>
            <person name="Schachtman D."/>
        </authorList>
    </citation>
    <scope>NUCLEOTIDE SEQUENCE [LARGE SCALE GENOMIC DNA]</scope>
    <source>
        <strain evidence="2 3">BE313</strain>
    </source>
</reference>
<dbReference type="Proteomes" id="UP001180487">
    <property type="component" value="Unassembled WGS sequence"/>
</dbReference>
<dbReference type="InterPro" id="IPR013783">
    <property type="entry name" value="Ig-like_fold"/>
</dbReference>
<proteinExistence type="predicted"/>
<evidence type="ECO:0000256" key="1">
    <source>
        <dbReference type="SAM" id="SignalP"/>
    </source>
</evidence>
<dbReference type="EMBL" id="JAVDXT010000001">
    <property type="protein sequence ID" value="MDR7376154.1"/>
    <property type="molecule type" value="Genomic_DNA"/>
</dbReference>
<protein>
    <recommendedName>
        <fullName evidence="4">Outer membrane protein beta-barrel domain-containing protein</fullName>
    </recommendedName>
</protein>
<sequence>MHANRPQRSAIALLIGAILAPAGWAQSEDVRFAPLTAAERTSVTGVAQPLYPLATPGQPVPGQAATVFPGTVGEVDYALNQAAQRVVVEVARNAVPADGQTAVPVTIRVLDGQGKPLASPVWATIEHSGGRVLVPGARTDESGPMARDADRVTPGVQVRVVDGVASFSLLAPMAPQDVQLRITVGAQEASGVVSFVPEMREMVAAGLLEGIINFGRKERSLLARPEREDAFEREIRAWGREFNNGKANLEARSAFFLRGTIQGKYLLTAAYDSDKLTRARLLRDIQTEEFYPVYGDSSLRGTDALSDSRLYVRVDKDKSYLLWGNFATGDGFSQRTGGGNVATLAQRSLGNYNRSAAGVRYHHEDGGFVGNVFAFRDSLRQVVEEFSSQGSGPYGLRNSAVLEGSEKVEIVVRDREQPSRILSTTALARLSDYTFEPFSGRILLNTFLPSADVNLNPVSLRITYEVDQGGDSFWVMGADGQMRLGSSVEVGGSVMRDSNPLASQAMSSANLGWRIDEHTMLVAEVARTTSEVNTNATNVSVLPGMAGRIGDVSGNAWRIEVAHEAERTTARAFVGRSDTTFNNLAAPLTGGRGEASIYAAYKLDDSTKLYLQGQRSEDLNVGASDSSSVQVGAAFKLSERLTADVGLRSLHESAGSVTALYSTPFSSTAGLTSSIATGSGGSAVGFGNQVIDPISGLVVVSSGTSLAGTLANQTTGLSSQTVRGGLGFRVNDKFTLGGEVEHDISGDPRRRFAVGGDYQIAERTRLYGRYEQQTGLSGVNTITTDERKANAFVFGVNSAYIKDTQLFSEYRLRDAVSGRDLQMASGVRNAWDVAQGVRLNTAVERVQVLSGDVPDAYAVSAGVDYTAHPLWRGSSRVEYRHSGDIANTTSNEAFNTTLWQVMAARKMARDWTLLGRNYLLLTKYDARGDVLQNRAQIGVAYRETDTNRVNALAKYELKTERDASDAAVGNLATRAHIVSAHADYHPSRPWWTTGRIAAKWQRDSLENGVRDNFHAQLLSGRLVYDVTEKWDVGVMSAVQFGQQRARQWAYGVETGYLLQQNLWLSVGYNKSGFSADRDLAGYEYTRSGFYIRLRFKFDEDLFAGSQRSVNTSLDR</sequence>
<name>A0ABU2C4A1_9BURK</name>
<evidence type="ECO:0008006" key="4">
    <source>
        <dbReference type="Google" id="ProtNLM"/>
    </source>
</evidence>
<dbReference type="Gene3D" id="2.60.40.10">
    <property type="entry name" value="Immunoglobulins"/>
    <property type="match status" value="1"/>
</dbReference>
<dbReference type="RefSeq" id="WP_310370894.1">
    <property type="nucleotide sequence ID" value="NZ_JAVDXT010000001.1"/>
</dbReference>
<evidence type="ECO:0000313" key="3">
    <source>
        <dbReference type="Proteomes" id="UP001180487"/>
    </source>
</evidence>
<feature type="chain" id="PRO_5046982921" description="Outer membrane protein beta-barrel domain-containing protein" evidence="1">
    <location>
        <begin position="26"/>
        <end position="1115"/>
    </location>
</feature>
<accession>A0ABU2C4A1</accession>
<feature type="signal peptide" evidence="1">
    <location>
        <begin position="1"/>
        <end position="25"/>
    </location>
</feature>
<gene>
    <name evidence="2" type="ORF">J2X19_000812</name>
</gene>
<organism evidence="2 3">
    <name type="scientific">Rhodoferax ferrireducens</name>
    <dbReference type="NCBI Taxonomy" id="192843"/>
    <lineage>
        <taxon>Bacteria</taxon>
        <taxon>Pseudomonadati</taxon>
        <taxon>Pseudomonadota</taxon>
        <taxon>Betaproteobacteria</taxon>
        <taxon>Burkholderiales</taxon>
        <taxon>Comamonadaceae</taxon>
        <taxon>Rhodoferax</taxon>
    </lineage>
</organism>
<keyword evidence="3" id="KW-1185">Reference proteome</keyword>
<keyword evidence="1" id="KW-0732">Signal</keyword>
<dbReference type="SUPFAM" id="SSF56935">
    <property type="entry name" value="Porins"/>
    <property type="match status" value="1"/>
</dbReference>
<comment type="caution">
    <text evidence="2">The sequence shown here is derived from an EMBL/GenBank/DDBJ whole genome shotgun (WGS) entry which is preliminary data.</text>
</comment>
<evidence type="ECO:0000313" key="2">
    <source>
        <dbReference type="EMBL" id="MDR7376154.1"/>
    </source>
</evidence>